<evidence type="ECO:0000313" key="2">
    <source>
        <dbReference type="EMBL" id="CUN13053.1"/>
    </source>
</evidence>
<feature type="transmembrane region" description="Helical" evidence="1">
    <location>
        <begin position="62"/>
        <end position="86"/>
    </location>
</feature>
<dbReference type="AlphaFoldDB" id="A0A173UDB4"/>
<evidence type="ECO:0000313" key="7">
    <source>
        <dbReference type="Proteomes" id="UP000251144"/>
    </source>
</evidence>
<reference evidence="3" key="3">
    <citation type="submission" date="2017-07" db="EMBL/GenBank/DDBJ databases">
        <authorList>
            <person name="Sun Z.S."/>
            <person name="Albrecht U."/>
            <person name="Echele G."/>
            <person name="Lee C.C."/>
        </authorList>
    </citation>
    <scope>NUCLEOTIDE SEQUENCE</scope>
    <source>
        <strain evidence="3">CNCM I 4644</strain>
    </source>
</reference>
<keyword evidence="1" id="KW-1133">Transmembrane helix</keyword>
<proteinExistence type="predicted"/>
<gene>
    <name evidence="4" type="ORF">C4N26_14425</name>
    <name evidence="3" type="ORF">CGS59_09790</name>
    <name evidence="2" type="ORF">ERS852582_02065</name>
</gene>
<sequence>MGLFFPSDPVIHGQRATGLPRYQELLERDWKSFLFADFVTLGLCIPYGLGVGYALLSSSLLVLIPVCVVGGLLVGPAISCLMDALFRSYRDAPRGWWENYCKGMKQNWKASLLPGVVFSLALGIELFFGMVLFSGERLPGIGTMAVFLAGLLILFMLFTAFWPQVVLFEESNLHRLQNAVLFCLKYGKHVLGAAALQLVWWLLFVLFLPWTGFLVPFLGVWFIWFVCFFLLYNDFNAAYGIEEKISQQFPEQTPHYDE</sequence>
<feature type="transmembrane region" description="Helical" evidence="1">
    <location>
        <begin position="145"/>
        <end position="168"/>
    </location>
</feature>
<dbReference type="EMBL" id="PRLB01000023">
    <property type="protein sequence ID" value="RAW49612.1"/>
    <property type="molecule type" value="Genomic_DNA"/>
</dbReference>
<evidence type="ECO:0000313" key="3">
    <source>
        <dbReference type="EMBL" id="PDX83587.1"/>
    </source>
</evidence>
<reference evidence="4 7" key="4">
    <citation type="submission" date="2018-02" db="EMBL/GenBank/DDBJ databases">
        <title>Complete genome sequencing of Faecalibacterium prausnitzii strains isolated from the human gut.</title>
        <authorList>
            <person name="Fitzgerald B.C."/>
            <person name="Shkoporov A.N."/>
            <person name="Ross P.R."/>
            <person name="Hill C."/>
        </authorList>
    </citation>
    <scope>NUCLEOTIDE SEQUENCE [LARGE SCALE GENOMIC DNA]</scope>
    <source>
        <strain evidence="4 7">APC942/32-1</strain>
    </source>
</reference>
<dbReference type="EMBL" id="NMTZ01000023">
    <property type="protein sequence ID" value="PDX83587.1"/>
    <property type="molecule type" value="Genomic_DNA"/>
</dbReference>
<keyword evidence="1" id="KW-0812">Transmembrane</keyword>
<dbReference type="Proteomes" id="UP000220480">
    <property type="component" value="Unassembled WGS sequence"/>
</dbReference>
<evidence type="ECO:0000313" key="5">
    <source>
        <dbReference type="Proteomes" id="UP000095649"/>
    </source>
</evidence>
<organism evidence="2 5">
    <name type="scientific">Faecalibacterium prausnitzii</name>
    <dbReference type="NCBI Taxonomy" id="853"/>
    <lineage>
        <taxon>Bacteria</taxon>
        <taxon>Bacillati</taxon>
        <taxon>Bacillota</taxon>
        <taxon>Clostridia</taxon>
        <taxon>Eubacteriales</taxon>
        <taxon>Oscillospiraceae</taxon>
        <taxon>Faecalibacterium</taxon>
    </lineage>
</organism>
<reference evidence="2 5" key="1">
    <citation type="submission" date="2015-09" db="EMBL/GenBank/DDBJ databases">
        <authorList>
            <consortium name="Pathogen Informatics"/>
        </authorList>
    </citation>
    <scope>NUCLEOTIDE SEQUENCE [LARGE SCALE GENOMIC DNA]</scope>
    <source>
        <strain evidence="2 5">2789STDY5834970</strain>
    </source>
</reference>
<feature type="transmembrane region" description="Helical" evidence="1">
    <location>
        <begin position="112"/>
        <end position="133"/>
    </location>
</feature>
<feature type="transmembrane region" description="Helical" evidence="1">
    <location>
        <begin position="33"/>
        <end position="56"/>
    </location>
</feature>
<dbReference type="OrthoDB" id="1858606at2"/>
<reference evidence="3 6" key="2">
    <citation type="journal article" date="2017" name="Front. Microbiol.">
        <title>New Insights into the Diversity of the Genus Faecalibacterium.</title>
        <authorList>
            <person name="Benevides L."/>
            <person name="Burman S."/>
            <person name="Martin R."/>
            <person name="Robert V."/>
            <person name="Thomas M."/>
            <person name="Miquel S."/>
            <person name="Chain F."/>
            <person name="Sokol H."/>
            <person name="Bermudez-Humaran L.G."/>
            <person name="Morrison M."/>
            <person name="Langella P."/>
            <person name="Azevedo V.A."/>
            <person name="Chatel J.M."/>
            <person name="Soares S."/>
        </authorList>
    </citation>
    <scope>NUCLEOTIDE SEQUENCE [LARGE SCALE GENOMIC DNA]</scope>
    <source>
        <strain evidence="3 6">CNCM I 4644</strain>
    </source>
</reference>
<evidence type="ECO:0000313" key="6">
    <source>
        <dbReference type="Proteomes" id="UP000220480"/>
    </source>
</evidence>
<evidence type="ECO:0000256" key="1">
    <source>
        <dbReference type="SAM" id="Phobius"/>
    </source>
</evidence>
<evidence type="ECO:0000313" key="4">
    <source>
        <dbReference type="EMBL" id="RAW49612.1"/>
    </source>
</evidence>
<keyword evidence="1" id="KW-0472">Membrane</keyword>
<dbReference type="Proteomes" id="UP000095649">
    <property type="component" value="Unassembled WGS sequence"/>
</dbReference>
<dbReference type="RefSeq" id="WP_055186452.1">
    <property type="nucleotide sequence ID" value="NZ_CYXN01000019.1"/>
</dbReference>
<dbReference type="EMBL" id="CYXN01000019">
    <property type="protein sequence ID" value="CUN13053.1"/>
    <property type="molecule type" value="Genomic_DNA"/>
</dbReference>
<protein>
    <submittedName>
        <fullName evidence="2">Predicted integral membrane protein</fullName>
    </submittedName>
</protein>
<name>A0A173UDB4_9FIRM</name>
<dbReference type="Proteomes" id="UP000251144">
    <property type="component" value="Unassembled WGS sequence"/>
</dbReference>
<accession>A0A173UDB4</accession>
<feature type="transmembrane region" description="Helical" evidence="1">
    <location>
        <begin position="213"/>
        <end position="232"/>
    </location>
</feature>